<reference evidence="1" key="1">
    <citation type="submission" date="2022-11" db="UniProtKB">
        <authorList>
            <consortium name="EnsemblMetazoa"/>
        </authorList>
    </citation>
    <scope>IDENTIFICATION</scope>
</reference>
<organism evidence="1 2">
    <name type="scientific">Exaiptasia diaphana</name>
    <name type="common">Tropical sea anemone</name>
    <name type="synonym">Aiptasia pulchella</name>
    <dbReference type="NCBI Taxonomy" id="2652724"/>
    <lineage>
        <taxon>Eukaryota</taxon>
        <taxon>Metazoa</taxon>
        <taxon>Cnidaria</taxon>
        <taxon>Anthozoa</taxon>
        <taxon>Hexacorallia</taxon>
        <taxon>Actiniaria</taxon>
        <taxon>Aiptasiidae</taxon>
        <taxon>Exaiptasia</taxon>
    </lineage>
</organism>
<protein>
    <submittedName>
        <fullName evidence="1">Uncharacterized protein</fullName>
    </submittedName>
</protein>
<evidence type="ECO:0000313" key="2">
    <source>
        <dbReference type="Proteomes" id="UP000887567"/>
    </source>
</evidence>
<accession>A0A913XR55</accession>
<dbReference type="GeneID" id="110246872"/>
<sequence>MLVIIVVVKAMATIQTLTTATGTSAVLIVELFTRGRAQRDWYGVTVLNVVNGRVKQSHHAVKDVSETSYQSSAVAF</sequence>
<dbReference type="Proteomes" id="UP000887567">
    <property type="component" value="Unplaced"/>
</dbReference>
<proteinExistence type="predicted"/>
<dbReference type="RefSeq" id="XP_020908919.2">
    <property type="nucleotide sequence ID" value="XM_021053260.2"/>
</dbReference>
<dbReference type="EnsemblMetazoa" id="XM_021053260.2">
    <property type="protein sequence ID" value="XP_020908919.2"/>
    <property type="gene ID" value="LOC110246872"/>
</dbReference>
<name>A0A913XR55_EXADI</name>
<dbReference type="AlphaFoldDB" id="A0A913XR55"/>
<dbReference type="KEGG" id="epa:110246872"/>
<keyword evidence="2" id="KW-1185">Reference proteome</keyword>
<evidence type="ECO:0000313" key="1">
    <source>
        <dbReference type="EnsemblMetazoa" id="XP_020908919.2"/>
    </source>
</evidence>